<feature type="transmembrane region" description="Helical" evidence="1">
    <location>
        <begin position="12"/>
        <end position="30"/>
    </location>
</feature>
<reference evidence="2" key="1">
    <citation type="submission" date="2020-05" db="EMBL/GenBank/DDBJ databases">
        <authorList>
            <person name="Chiriac C."/>
            <person name="Salcher M."/>
            <person name="Ghai R."/>
            <person name="Kavagutti S V."/>
        </authorList>
    </citation>
    <scope>NUCLEOTIDE SEQUENCE</scope>
</reference>
<feature type="transmembrane region" description="Helical" evidence="1">
    <location>
        <begin position="36"/>
        <end position="57"/>
    </location>
</feature>
<evidence type="ECO:0000313" key="2">
    <source>
        <dbReference type="EMBL" id="CAB4690296.1"/>
    </source>
</evidence>
<dbReference type="EMBL" id="CAEZXH010000078">
    <property type="protein sequence ID" value="CAB4690296.1"/>
    <property type="molecule type" value="Genomic_DNA"/>
</dbReference>
<gene>
    <name evidence="2" type="ORF">UFOPK2360_01108</name>
    <name evidence="3" type="ORF">UFOPK2922_00345</name>
</gene>
<name>A0A6J6NVJ6_9ZZZZ</name>
<keyword evidence="1" id="KW-1133">Transmembrane helix</keyword>
<feature type="transmembrane region" description="Helical" evidence="1">
    <location>
        <begin position="69"/>
        <end position="93"/>
    </location>
</feature>
<dbReference type="EMBL" id="CAEZZS010000010">
    <property type="protein sequence ID" value="CAB4770999.1"/>
    <property type="molecule type" value="Genomic_DNA"/>
</dbReference>
<sequence length="130" mass="13712">MKHYSQIFLNGAAKPAAITALLGTAITTYINGVKGLIAGAIASTLVVAFFLVHILLAKATATMDPRATYAIVMASYFLKVLVMVVFLVVIGNFDLDRRSFAAVALAVTLGWLGGEIRAYLKLGGGYGSSR</sequence>
<feature type="transmembrane region" description="Helical" evidence="1">
    <location>
        <begin position="99"/>
        <end position="120"/>
    </location>
</feature>
<accession>A0A6J6NVJ6</accession>
<protein>
    <submittedName>
        <fullName evidence="2">Unannotated protein</fullName>
    </submittedName>
</protein>
<proteinExistence type="predicted"/>
<keyword evidence="1" id="KW-0472">Membrane</keyword>
<evidence type="ECO:0000313" key="3">
    <source>
        <dbReference type="EMBL" id="CAB4770999.1"/>
    </source>
</evidence>
<dbReference type="AlphaFoldDB" id="A0A6J6NVJ6"/>
<evidence type="ECO:0000256" key="1">
    <source>
        <dbReference type="SAM" id="Phobius"/>
    </source>
</evidence>
<keyword evidence="1" id="KW-0812">Transmembrane</keyword>
<organism evidence="2">
    <name type="scientific">freshwater metagenome</name>
    <dbReference type="NCBI Taxonomy" id="449393"/>
    <lineage>
        <taxon>unclassified sequences</taxon>
        <taxon>metagenomes</taxon>
        <taxon>ecological metagenomes</taxon>
    </lineage>
</organism>